<dbReference type="Pfam" id="PF01938">
    <property type="entry name" value="TRAM"/>
    <property type="match status" value="1"/>
</dbReference>
<dbReference type="GO" id="GO:0003743">
    <property type="term" value="F:translation initiation factor activity"/>
    <property type="evidence" value="ECO:0007669"/>
    <property type="project" value="UniProtKB-UniRule"/>
</dbReference>
<dbReference type="STRING" id="304371.MCP_0370"/>
<dbReference type="FunFam" id="3.30.30.170:FF:000001">
    <property type="entry name" value="Eukaryotic translation initiation factor 2 subunit"/>
    <property type="match status" value="1"/>
</dbReference>
<dbReference type="InterPro" id="IPR045196">
    <property type="entry name" value="IF2/IF5"/>
</dbReference>
<evidence type="ECO:0000313" key="12">
    <source>
        <dbReference type="Proteomes" id="UP000001882"/>
    </source>
</evidence>
<organism evidence="11 12">
    <name type="scientific">Methanocella paludicola (strain DSM 17711 / JCM 13418 / NBRC 101707 / SANAE)</name>
    <dbReference type="NCBI Taxonomy" id="304371"/>
    <lineage>
        <taxon>Archaea</taxon>
        <taxon>Methanobacteriati</taxon>
        <taxon>Methanobacteriota</taxon>
        <taxon>Stenosarchaea group</taxon>
        <taxon>Methanomicrobia</taxon>
        <taxon>Methanocellales</taxon>
        <taxon>Methanocellaceae</taxon>
        <taxon>Methanocella</taxon>
    </lineage>
</organism>
<dbReference type="OrthoDB" id="38099at2157"/>
<proteinExistence type="inferred from homology"/>
<evidence type="ECO:0000256" key="9">
    <source>
        <dbReference type="HAMAP-Rule" id="MF_00232"/>
    </source>
</evidence>
<keyword evidence="12" id="KW-1185">Reference proteome</keyword>
<evidence type="ECO:0000256" key="8">
    <source>
        <dbReference type="ARBA" id="ARBA00032408"/>
    </source>
</evidence>
<dbReference type="SMART" id="SM00653">
    <property type="entry name" value="eIF2B_5"/>
    <property type="match status" value="1"/>
</dbReference>
<dbReference type="Pfam" id="PF01873">
    <property type="entry name" value="eIF-5_eIF-2B"/>
    <property type="match status" value="1"/>
</dbReference>
<dbReference type="EMBL" id="AP011532">
    <property type="protein sequence ID" value="BAI60442.1"/>
    <property type="molecule type" value="Genomic_DNA"/>
</dbReference>
<dbReference type="eggNOG" id="arCOG01640">
    <property type="taxonomic scope" value="Archaea"/>
</dbReference>
<dbReference type="Gene3D" id="2.40.50.140">
    <property type="entry name" value="Nucleic acid-binding proteins"/>
    <property type="match status" value="1"/>
</dbReference>
<dbReference type="PROSITE" id="PS50926">
    <property type="entry name" value="TRAM"/>
    <property type="match status" value="1"/>
</dbReference>
<keyword evidence="5 9" id="KW-0396">Initiation factor</keyword>
<dbReference type="Proteomes" id="UP000001882">
    <property type="component" value="Chromosome"/>
</dbReference>
<dbReference type="SUPFAM" id="SSF50249">
    <property type="entry name" value="Nucleic acid-binding proteins"/>
    <property type="match status" value="1"/>
</dbReference>
<accession>D1YVH0</accession>
<evidence type="ECO:0000256" key="3">
    <source>
        <dbReference type="ARBA" id="ARBA00011243"/>
    </source>
</evidence>
<keyword evidence="6 9" id="KW-0648">Protein biosynthesis</keyword>
<dbReference type="PANTHER" id="PTHR23001:SF3">
    <property type="entry name" value="EUKARYOTIC TRANSLATION INITIATION FACTOR 2 SUBUNIT 2"/>
    <property type="match status" value="1"/>
</dbReference>
<evidence type="ECO:0000256" key="7">
    <source>
        <dbReference type="ARBA" id="ARBA00031466"/>
    </source>
</evidence>
<gene>
    <name evidence="9 11" type="primary">eif2b</name>
    <name evidence="11" type="ordered locus">MCP_0370</name>
</gene>
<reference evidence="11 12" key="2">
    <citation type="journal article" date="2008" name="Int. J. Syst. Evol. Microbiol.">
        <title>Methanocella paludicola gen. nov., sp. nov., a methane-producing archaeon, the first isolate of the lineage 'Rice Cluster I', and proposal of the new archaeal order Methanocellales ord. nov.</title>
        <authorList>
            <person name="Sakai S."/>
            <person name="Imachi H."/>
            <person name="Hanada S."/>
            <person name="Ohashi A."/>
            <person name="Harada H."/>
            <person name="Kamagata Y."/>
        </authorList>
    </citation>
    <scope>NUCLEOTIDE SEQUENCE [LARGE SCALE GENOMIC DNA]</scope>
    <source>
        <strain evidence="12">DSM 17711 / JCM 13418 / NBRC 101707 / SANAE</strain>
    </source>
</reference>
<dbReference type="NCBIfam" id="NF003067">
    <property type="entry name" value="PRK03988.1"/>
    <property type="match status" value="1"/>
</dbReference>
<evidence type="ECO:0000313" key="11">
    <source>
        <dbReference type="EMBL" id="BAI60442.1"/>
    </source>
</evidence>
<dbReference type="KEGG" id="mpd:MCP_0370"/>
<dbReference type="GeneID" id="8680480"/>
<dbReference type="FunCoup" id="D1YVH0">
    <property type="interactions" value="78"/>
</dbReference>
<dbReference type="InterPro" id="IPR002792">
    <property type="entry name" value="TRAM_dom"/>
</dbReference>
<comment type="similarity">
    <text evidence="2 9">Belongs to the eIF-2-beta/eIF-5 family.</text>
</comment>
<dbReference type="InterPro" id="IPR004458">
    <property type="entry name" value="TIF2_bsu_arc"/>
</dbReference>
<dbReference type="InterPro" id="IPR012340">
    <property type="entry name" value="NA-bd_OB-fold"/>
</dbReference>
<comment type="function">
    <text evidence="1 9">eIF-2 functions in the early steps of protein synthesis by forming a ternary complex with GTP and initiator tRNA.</text>
</comment>
<dbReference type="SUPFAM" id="SSF75689">
    <property type="entry name" value="Zinc-binding domain of translation initiation factor 2 beta"/>
    <property type="match status" value="1"/>
</dbReference>
<name>D1YVH0_METPS</name>
<evidence type="ECO:0000256" key="5">
    <source>
        <dbReference type="ARBA" id="ARBA00022540"/>
    </source>
</evidence>
<dbReference type="NCBIfam" id="TIGR00311">
    <property type="entry name" value="aIF-2beta"/>
    <property type="match status" value="1"/>
</dbReference>
<evidence type="ECO:0000259" key="10">
    <source>
        <dbReference type="PROSITE" id="PS50926"/>
    </source>
</evidence>
<dbReference type="InterPro" id="IPR016190">
    <property type="entry name" value="Transl_init_fac_IF2/IF5_Zn-bd"/>
</dbReference>
<reference evidence="12" key="3">
    <citation type="journal article" date="2011" name="PLoS ONE">
        <title>Genome sequence of a mesophilic hydrogenotrophic methanogen Methanocella paludicola, the first cultivated representative of the order Methanocellales.</title>
        <authorList>
            <person name="Sakai S."/>
            <person name="Takaki Y."/>
            <person name="Shimamura S."/>
            <person name="Sekine M."/>
            <person name="Tajima T."/>
            <person name="Kosugi H."/>
            <person name="Ichikawa N."/>
            <person name="Tasumi E."/>
            <person name="Hiraki A.T."/>
            <person name="Shimizu A."/>
            <person name="Kato Y."/>
            <person name="Nishiko R."/>
            <person name="Mori K."/>
            <person name="Fujita N."/>
            <person name="Imachi H."/>
            <person name="Takai K."/>
        </authorList>
    </citation>
    <scope>NUCLEOTIDE SEQUENCE [LARGE SCALE GENOMIC DNA]</scope>
    <source>
        <strain evidence="12">DSM 17711 / JCM 13418 / NBRC 101707 / SANAE</strain>
    </source>
</reference>
<dbReference type="InParanoid" id="D1YVH0"/>
<protein>
    <recommendedName>
        <fullName evidence="4 9">Translation initiation factor 2 subunit beta</fullName>
    </recommendedName>
    <alternativeName>
        <fullName evidence="7 9">aIF2-beta</fullName>
    </alternativeName>
    <alternativeName>
        <fullName evidence="8 9">eIF-2-beta</fullName>
    </alternativeName>
</protein>
<sequence length="205" mass="23038">MVDYDALLNRAVSKTPQLELTGERFQVPRPKVFAEGRTTVWDNYEEIREKLNRDTEHFGKFILRELGTAGKVEGNRMILQGHFTSDAINALVNDYVAEYVKCAECGRPDTKLIKYDRVTTLKCDACGAQRSIQKRRSRAISEKPAAAIEEGKTYELKIETTGKKGDGIAKVDKFTIFVNGARPGEIVKAKINKVDGTRAFAVREH</sequence>
<evidence type="ECO:0000256" key="1">
    <source>
        <dbReference type="ARBA" id="ARBA00003323"/>
    </source>
</evidence>
<feature type="domain" description="TRAM" evidence="10">
    <location>
        <begin position="147"/>
        <end position="205"/>
    </location>
</feature>
<dbReference type="NCBIfam" id="NF008993">
    <property type="entry name" value="PRK12336.1"/>
    <property type="match status" value="1"/>
</dbReference>
<evidence type="ECO:0000256" key="6">
    <source>
        <dbReference type="ARBA" id="ARBA00022917"/>
    </source>
</evidence>
<dbReference type="PANTHER" id="PTHR23001">
    <property type="entry name" value="EUKARYOTIC TRANSLATION INITIATION FACTOR"/>
    <property type="match status" value="1"/>
</dbReference>
<dbReference type="RefSeq" id="WP_012899122.1">
    <property type="nucleotide sequence ID" value="NC_013665.1"/>
</dbReference>
<evidence type="ECO:0000256" key="4">
    <source>
        <dbReference type="ARBA" id="ARBA00022314"/>
    </source>
</evidence>
<evidence type="ECO:0000256" key="2">
    <source>
        <dbReference type="ARBA" id="ARBA00010397"/>
    </source>
</evidence>
<dbReference type="HAMAP" id="MF_00232">
    <property type="entry name" value="eIF_2_beta"/>
    <property type="match status" value="1"/>
</dbReference>
<dbReference type="SUPFAM" id="SSF100966">
    <property type="entry name" value="Translation initiation factor 2 beta, aIF2beta, N-terminal domain"/>
    <property type="match status" value="1"/>
</dbReference>
<dbReference type="InterPro" id="IPR016189">
    <property type="entry name" value="Transl_init_fac_IF2/IF5_N"/>
</dbReference>
<reference evidence="11 12" key="1">
    <citation type="journal article" date="2007" name="Appl. Environ. Microbiol.">
        <title>Isolation of key methanogens for global methane emission from rice paddy fields: a novel isolate affiliated with the clone cluster rice cluster I.</title>
        <authorList>
            <person name="Sakai S."/>
            <person name="Imachi H."/>
            <person name="Sekiguchi Y."/>
            <person name="Ohashi A."/>
            <person name="Harada H."/>
            <person name="Kamagata Y."/>
        </authorList>
    </citation>
    <scope>NUCLEOTIDE SEQUENCE [LARGE SCALE GENOMIC DNA]</scope>
    <source>
        <strain evidence="12">DSM 17711 / JCM 13418 / NBRC 101707 / SANAE</strain>
    </source>
</reference>
<dbReference type="InterPro" id="IPR002735">
    <property type="entry name" value="Transl_init_fac_IF2/IF5_dom"/>
</dbReference>
<dbReference type="Gene3D" id="3.30.30.170">
    <property type="match status" value="1"/>
</dbReference>
<comment type="subunit">
    <text evidence="3 9">Heterotrimer composed of an alpha, a beta and a gamma chain.</text>
</comment>
<dbReference type="AlphaFoldDB" id="D1YVH0"/>